<dbReference type="Gene3D" id="3.30.479.30">
    <property type="entry name" value="Band 7 domain"/>
    <property type="match status" value="1"/>
</dbReference>
<dbReference type="Pfam" id="PF01145">
    <property type="entry name" value="Band_7"/>
    <property type="match status" value="1"/>
</dbReference>
<dbReference type="InterPro" id="IPR036013">
    <property type="entry name" value="Band_7/SPFH_dom_sf"/>
</dbReference>
<dbReference type="PANTHER" id="PTHR10264:SF19">
    <property type="entry name" value="AT06885P-RELATED"/>
    <property type="match status" value="1"/>
</dbReference>
<dbReference type="CTD" id="36382220"/>
<name>A0A090LNT8_STRRB</name>
<protein>
    <submittedName>
        <fullName evidence="4 6">Band 7 protein family and Stomatin family-containing protein</fullName>
    </submittedName>
</protein>
<keyword evidence="5" id="KW-1185">Reference proteome</keyword>
<dbReference type="InterPro" id="IPR001972">
    <property type="entry name" value="Stomatin_HflK_fam"/>
</dbReference>
<dbReference type="SUPFAM" id="SSF117892">
    <property type="entry name" value="Band 7/SPFH domain"/>
    <property type="match status" value="1"/>
</dbReference>
<evidence type="ECO:0000259" key="3">
    <source>
        <dbReference type="SMART" id="SM00244"/>
    </source>
</evidence>
<feature type="transmembrane region" description="Helical" evidence="2">
    <location>
        <begin position="36"/>
        <end position="60"/>
    </location>
</feature>
<evidence type="ECO:0000313" key="6">
    <source>
        <dbReference type="WBParaSite" id="SRAE_2000449500.1"/>
    </source>
</evidence>
<dbReference type="InterPro" id="IPR043202">
    <property type="entry name" value="Band-7_stomatin-like"/>
</dbReference>
<dbReference type="WormBase" id="SRAE_2000449500">
    <property type="protein sequence ID" value="SRP02394"/>
    <property type="gene ID" value="WBGene00264727"/>
</dbReference>
<evidence type="ECO:0000313" key="7">
    <source>
        <dbReference type="WormBase" id="SRAE_2000449500"/>
    </source>
</evidence>
<sequence>MNNYLKNIDIKDSYNIRQLKNYNSIEISEQSFCSKIINFLSIILLIITFPISIFGCFKIIKEYERGIFFRLGTICSGEKGPGLFFVNPFIEKCIVLDLRLNTFVIPLQEILSKDSVTVNIDAVVYYQVINTLKAINNVENYEESTKLLSQTVLRNISGGKNLSELVEFKESISQYLQKILNDTTINWGIKINKFELKDIFIPQNSQNVMAIEGKTIKLANAKIIATNGEREASRGLKEAADIVSKNSSTMYLKYLQTLHNIGKKNSTTIIFPLPIDLMNYLFKSFNNTKSN</sequence>
<keyword evidence="2" id="KW-0812">Transmembrane</keyword>
<evidence type="ECO:0000256" key="1">
    <source>
        <dbReference type="ARBA" id="ARBA00008164"/>
    </source>
</evidence>
<evidence type="ECO:0000256" key="2">
    <source>
        <dbReference type="SAM" id="Phobius"/>
    </source>
</evidence>
<organism evidence="4">
    <name type="scientific">Strongyloides ratti</name>
    <name type="common">Parasitic roundworm</name>
    <dbReference type="NCBI Taxonomy" id="34506"/>
    <lineage>
        <taxon>Eukaryota</taxon>
        <taxon>Metazoa</taxon>
        <taxon>Ecdysozoa</taxon>
        <taxon>Nematoda</taxon>
        <taxon>Chromadorea</taxon>
        <taxon>Rhabditida</taxon>
        <taxon>Tylenchina</taxon>
        <taxon>Panagrolaimomorpha</taxon>
        <taxon>Strongyloidoidea</taxon>
        <taxon>Strongyloididae</taxon>
        <taxon>Strongyloides</taxon>
    </lineage>
</organism>
<dbReference type="OrthoDB" id="2105077at2759"/>
<dbReference type="RefSeq" id="XP_024509048.1">
    <property type="nucleotide sequence ID" value="XM_024643372.1"/>
</dbReference>
<dbReference type="Gene3D" id="6.10.250.2090">
    <property type="match status" value="1"/>
</dbReference>
<evidence type="ECO:0000313" key="4">
    <source>
        <dbReference type="EMBL" id="CEF69849.1"/>
    </source>
</evidence>
<dbReference type="WBParaSite" id="SRAE_2000449500.1">
    <property type="protein sequence ID" value="SRAE_2000449500.1"/>
    <property type="gene ID" value="WBGene00264727"/>
</dbReference>
<keyword evidence="2" id="KW-1133">Transmembrane helix</keyword>
<feature type="domain" description="Band 7" evidence="3">
    <location>
        <begin position="55"/>
        <end position="213"/>
    </location>
</feature>
<dbReference type="PANTHER" id="PTHR10264">
    <property type="entry name" value="BAND 7 PROTEIN-RELATED"/>
    <property type="match status" value="1"/>
</dbReference>
<dbReference type="FunFam" id="3.30.479.30:FF:000004">
    <property type="entry name" value="Putative membrane protease family, stomatin"/>
    <property type="match status" value="1"/>
</dbReference>
<evidence type="ECO:0000313" key="5">
    <source>
        <dbReference type="Proteomes" id="UP000035682"/>
    </source>
</evidence>
<dbReference type="Proteomes" id="UP000035682">
    <property type="component" value="Unplaced"/>
</dbReference>
<reference evidence="4 5" key="1">
    <citation type="submission" date="2014-09" db="EMBL/GenBank/DDBJ databases">
        <authorList>
            <person name="Martin A.A."/>
        </authorList>
    </citation>
    <scope>NUCLEOTIDE SEQUENCE</scope>
    <source>
        <strain evidence="5">ED321</strain>
        <strain evidence="4">ED321 Heterogonic</strain>
    </source>
</reference>
<dbReference type="InterPro" id="IPR001107">
    <property type="entry name" value="Band_7"/>
</dbReference>
<gene>
    <name evidence="4 6 7" type="ORF">SRAE_2000449500</name>
</gene>
<dbReference type="GO" id="GO:0009898">
    <property type="term" value="C:cytoplasmic side of plasma membrane"/>
    <property type="evidence" value="ECO:0007669"/>
    <property type="project" value="UniProtKB-ARBA"/>
</dbReference>
<dbReference type="EMBL" id="LN609529">
    <property type="protein sequence ID" value="CEF69849.1"/>
    <property type="molecule type" value="Genomic_DNA"/>
</dbReference>
<comment type="similarity">
    <text evidence="1">Belongs to the band 7/mec-2 family.</text>
</comment>
<reference evidence="6" key="2">
    <citation type="submission" date="2020-12" db="UniProtKB">
        <authorList>
            <consortium name="WormBaseParasite"/>
        </authorList>
    </citation>
    <scope>IDENTIFICATION</scope>
</reference>
<proteinExistence type="inferred from homology"/>
<dbReference type="GeneID" id="36382220"/>
<dbReference type="STRING" id="34506.A0A090LNT8"/>
<accession>A0A090LNT8</accession>
<dbReference type="PRINTS" id="PR00721">
    <property type="entry name" value="STOMATIN"/>
</dbReference>
<keyword evidence="2" id="KW-0472">Membrane</keyword>
<dbReference type="SMART" id="SM00244">
    <property type="entry name" value="PHB"/>
    <property type="match status" value="1"/>
</dbReference>
<dbReference type="AlphaFoldDB" id="A0A090LNT8"/>